<sequence length="447" mass="50293">MDSRLALQIALGVLVSLIILVAGLIIYEVTYEAEAQVVETVMIPADDNKVQPNPWASEANREAAIKLVKRKVVKLEEVKDSKKGAAKDGEEEVAPTRVEQLMADKDFIEKKLKLKNVEPVGWTAQWWGDTKYGPQYYLVKYEFKDAYIGVGPTWLVDLKTQKVVAKNVLANVALDPGKGVESGYYDKAAQVVSAITNHRFDSGVNLGGALLLYFAENVSKSEEDTILGWTITHDRGNQFDAYFQWMENGESTYAQFAFDYDRKALRAVNLQAADIMRAGEAVTHTKAVDIMPNSYDADKRAWIGPAKKASTQPRTRARFKALASVLNESELVESFQWLLTGQGTKPEDLERCKETHNCRFMPQQKDKDTYRIIYIFNVDRDKSFDPKNIDPEWVCEYSLNVDEAAKKAKGWASKSQCVAWDVNVKTDTITPIGQTSTLAYRAIHPRI</sequence>
<dbReference type="AlphaFoldDB" id="A0A2Z4FJ41"/>
<evidence type="ECO:0000313" key="1">
    <source>
        <dbReference type="EMBL" id="AWV88835.1"/>
    </source>
</evidence>
<name>A0A2Z4FJ41_9DELT</name>
<dbReference type="KEGG" id="bsed:DN745_05575"/>
<protein>
    <submittedName>
        <fullName evidence="1">Uncharacterized protein</fullName>
    </submittedName>
</protein>
<dbReference type="Proteomes" id="UP000249799">
    <property type="component" value="Chromosome"/>
</dbReference>
<dbReference type="RefSeq" id="WP_111332866.1">
    <property type="nucleotide sequence ID" value="NZ_CP030032.1"/>
</dbReference>
<reference evidence="1 2" key="1">
    <citation type="submission" date="2018-06" db="EMBL/GenBank/DDBJ databases">
        <title>Lujinxingia sediminis gen. nov. sp. nov., a new facultative anaerobic member of the class Deltaproteobacteria, and proposal of Lujinxingaceae fam. nov.</title>
        <authorList>
            <person name="Guo L.-Y."/>
            <person name="Li C.-M."/>
            <person name="Wang S."/>
            <person name="Du Z.-J."/>
        </authorList>
    </citation>
    <scope>NUCLEOTIDE SEQUENCE [LARGE SCALE GENOMIC DNA]</scope>
    <source>
        <strain evidence="1 2">FA350</strain>
    </source>
</reference>
<dbReference type="EMBL" id="CP030032">
    <property type="protein sequence ID" value="AWV88835.1"/>
    <property type="molecule type" value="Genomic_DNA"/>
</dbReference>
<dbReference type="OrthoDB" id="5486251at2"/>
<evidence type="ECO:0000313" key="2">
    <source>
        <dbReference type="Proteomes" id="UP000249799"/>
    </source>
</evidence>
<gene>
    <name evidence="1" type="ORF">DN745_05575</name>
</gene>
<keyword evidence="2" id="KW-1185">Reference proteome</keyword>
<organism evidence="1 2">
    <name type="scientific">Bradymonas sediminis</name>
    <dbReference type="NCBI Taxonomy" id="1548548"/>
    <lineage>
        <taxon>Bacteria</taxon>
        <taxon>Deltaproteobacteria</taxon>
        <taxon>Bradymonadales</taxon>
        <taxon>Bradymonadaceae</taxon>
        <taxon>Bradymonas</taxon>
    </lineage>
</organism>
<accession>A0A2Z4FJ41</accession>
<proteinExistence type="predicted"/>